<name>D5G8U9_TUBMM</name>
<dbReference type="Proteomes" id="UP000006911">
    <property type="component" value="Unassembled WGS sequence"/>
</dbReference>
<dbReference type="Pfam" id="PF06094">
    <property type="entry name" value="GGACT"/>
    <property type="match status" value="1"/>
</dbReference>
<evidence type="ECO:0000256" key="4">
    <source>
        <dbReference type="PIRSR" id="PIRSR617939-2"/>
    </source>
</evidence>
<dbReference type="EMBL" id="FN430053">
    <property type="protein sequence ID" value="CAZ80942.1"/>
    <property type="molecule type" value="Genomic_DNA"/>
</dbReference>
<dbReference type="InterPro" id="IPR009288">
    <property type="entry name" value="AIG2-like_dom"/>
</dbReference>
<accession>D5G8U9</accession>
<proteinExistence type="predicted"/>
<dbReference type="PANTHER" id="PTHR12935:SF0">
    <property type="entry name" value="GAMMA-GLUTAMYLCYCLOTRANSFERASE"/>
    <property type="match status" value="1"/>
</dbReference>
<dbReference type="CDD" id="cd06661">
    <property type="entry name" value="GGCT_like"/>
    <property type="match status" value="1"/>
</dbReference>
<dbReference type="GeneID" id="9186451"/>
<feature type="binding site" evidence="4">
    <location>
        <begin position="12"/>
        <end position="17"/>
    </location>
    <ligand>
        <name>substrate</name>
    </ligand>
</feature>
<evidence type="ECO:0000313" key="6">
    <source>
        <dbReference type="EMBL" id="CAZ80942.1"/>
    </source>
</evidence>
<dbReference type="InterPro" id="IPR017939">
    <property type="entry name" value="G-Glutamylcylcotransferase"/>
</dbReference>
<dbReference type="OMA" id="EVMRKSI"/>
<evidence type="ECO:0000256" key="2">
    <source>
        <dbReference type="ARBA" id="ARBA00023239"/>
    </source>
</evidence>
<keyword evidence="7" id="KW-1185">Reference proteome</keyword>
<dbReference type="InterPro" id="IPR036568">
    <property type="entry name" value="GGCT-like_sf"/>
</dbReference>
<evidence type="ECO:0000256" key="1">
    <source>
        <dbReference type="ARBA" id="ARBA00012346"/>
    </source>
</evidence>
<evidence type="ECO:0000256" key="3">
    <source>
        <dbReference type="PIRSR" id="PIRSR617939-1"/>
    </source>
</evidence>
<gene>
    <name evidence="6" type="ORF">GSTUM_00004849001</name>
</gene>
<dbReference type="HOGENOM" id="CLU_048475_1_2_1"/>
<dbReference type="PANTHER" id="PTHR12935">
    <property type="entry name" value="GAMMA-GLUTAMYLCYCLOTRANSFERASE"/>
    <property type="match status" value="1"/>
</dbReference>
<dbReference type="eggNOG" id="ENOG502S3WQ">
    <property type="taxonomic scope" value="Eukaryota"/>
</dbReference>
<dbReference type="SUPFAM" id="SSF110857">
    <property type="entry name" value="Gamma-glutamyl cyclotransferase-like"/>
    <property type="match status" value="1"/>
</dbReference>
<keyword evidence="2" id="KW-0456">Lyase</keyword>
<dbReference type="GO" id="GO:0003839">
    <property type="term" value="F:gamma-glutamylcyclotransferase activity"/>
    <property type="evidence" value="ECO:0007669"/>
    <property type="project" value="UniProtKB-EC"/>
</dbReference>
<evidence type="ECO:0000259" key="5">
    <source>
        <dbReference type="Pfam" id="PF06094"/>
    </source>
</evidence>
<protein>
    <recommendedName>
        <fullName evidence="1">gamma-glutamylcyclotransferase</fullName>
        <ecNumber evidence="1">4.3.2.9</ecNumber>
    </recommendedName>
</protein>
<dbReference type="KEGG" id="tml:GSTUM_00004849001"/>
<dbReference type="InterPro" id="IPR013024">
    <property type="entry name" value="GGCT-like"/>
</dbReference>
<dbReference type="Gene3D" id="3.10.490.10">
    <property type="entry name" value="Gamma-glutamyl cyclotransferase-like"/>
    <property type="match status" value="1"/>
</dbReference>
<sequence>MTTTDTKPPTYYFAYGSNLWLSQMHRRCPGHKLIGTALLPCHRWHINTRGYANLVPTTTTNNHHHHDTYGVVYTLSESDEAQLDLSEGVPYWYQRVKHPVKLLPSSGDGGDGEGEGERMLEDVLVYIDTIRTTDGSPKEEYIHRINNGFRDAVGIPKEWVERYVRKYIPAGVEDMVEDPFLFKSEGEVESAVEKEASRGGYCPRLN</sequence>
<organism evidence="6 7">
    <name type="scientific">Tuber melanosporum (strain Mel28)</name>
    <name type="common">Perigord black truffle</name>
    <dbReference type="NCBI Taxonomy" id="656061"/>
    <lineage>
        <taxon>Eukaryota</taxon>
        <taxon>Fungi</taxon>
        <taxon>Dikarya</taxon>
        <taxon>Ascomycota</taxon>
        <taxon>Pezizomycotina</taxon>
        <taxon>Pezizomycetes</taxon>
        <taxon>Pezizales</taxon>
        <taxon>Tuberaceae</taxon>
        <taxon>Tuber</taxon>
    </lineage>
</organism>
<feature type="domain" description="Gamma-glutamylcyclotransferase AIG2-like" evidence="5">
    <location>
        <begin position="12"/>
        <end position="107"/>
    </location>
</feature>
<feature type="binding site" evidence="4">
    <location>
        <position position="141"/>
    </location>
    <ligand>
        <name>substrate</name>
    </ligand>
</feature>
<dbReference type="InParanoid" id="D5G8U9"/>
<dbReference type="AlphaFoldDB" id="D5G8U9"/>
<reference evidence="6 7" key="1">
    <citation type="journal article" date="2010" name="Nature">
        <title>Perigord black truffle genome uncovers evolutionary origins and mechanisms of symbiosis.</title>
        <authorList>
            <person name="Martin F."/>
            <person name="Kohler A."/>
            <person name="Murat C."/>
            <person name="Balestrini R."/>
            <person name="Coutinho P.M."/>
            <person name="Jaillon O."/>
            <person name="Montanini B."/>
            <person name="Morin E."/>
            <person name="Noel B."/>
            <person name="Percudani R."/>
            <person name="Porcel B."/>
            <person name="Rubini A."/>
            <person name="Amicucci A."/>
            <person name="Amselem J."/>
            <person name="Anthouard V."/>
            <person name="Arcioni S."/>
            <person name="Artiguenave F."/>
            <person name="Aury J.M."/>
            <person name="Ballario P."/>
            <person name="Bolchi A."/>
            <person name="Brenna A."/>
            <person name="Brun A."/>
            <person name="Buee M."/>
            <person name="Cantarel B."/>
            <person name="Chevalier G."/>
            <person name="Couloux A."/>
            <person name="Da Silva C."/>
            <person name="Denoeud F."/>
            <person name="Duplessis S."/>
            <person name="Ghignone S."/>
            <person name="Hilselberger B."/>
            <person name="Iotti M."/>
            <person name="Marcais B."/>
            <person name="Mello A."/>
            <person name="Miranda M."/>
            <person name="Pacioni G."/>
            <person name="Quesneville H."/>
            <person name="Riccioni C."/>
            <person name="Ruotolo R."/>
            <person name="Splivallo R."/>
            <person name="Stocchi V."/>
            <person name="Tisserant E."/>
            <person name="Viscomi A.R."/>
            <person name="Zambonelli A."/>
            <person name="Zampieri E."/>
            <person name="Henrissat B."/>
            <person name="Lebrun M.H."/>
            <person name="Paolocci F."/>
            <person name="Bonfante P."/>
            <person name="Ottonello S."/>
            <person name="Wincker P."/>
        </authorList>
    </citation>
    <scope>NUCLEOTIDE SEQUENCE [LARGE SCALE GENOMIC DNA]</scope>
    <source>
        <strain evidence="6 7">Mel28</strain>
    </source>
</reference>
<feature type="active site" description="Proton acceptor" evidence="3">
    <location>
        <position position="87"/>
    </location>
</feature>
<evidence type="ECO:0000313" key="7">
    <source>
        <dbReference type="Proteomes" id="UP000006911"/>
    </source>
</evidence>
<dbReference type="EC" id="4.3.2.9" evidence="1"/>
<dbReference type="RefSeq" id="XP_002836751.1">
    <property type="nucleotide sequence ID" value="XM_002836705.1"/>
</dbReference>